<evidence type="ECO:0000256" key="1">
    <source>
        <dbReference type="ARBA" id="ARBA00022448"/>
    </source>
</evidence>
<comment type="caution">
    <text evidence="5">The sequence shown here is derived from an EMBL/GenBank/DDBJ whole genome shotgun (WGS) entry which is preliminary data.</text>
</comment>
<proteinExistence type="predicted"/>
<name>A0ABD5LEJ2_PROST</name>
<dbReference type="SMART" id="SM00382">
    <property type="entry name" value="AAA"/>
    <property type="match status" value="1"/>
</dbReference>
<dbReference type="Pfam" id="PF00005">
    <property type="entry name" value="ABC_tran"/>
    <property type="match status" value="1"/>
</dbReference>
<evidence type="ECO:0000259" key="4">
    <source>
        <dbReference type="PROSITE" id="PS50893"/>
    </source>
</evidence>
<dbReference type="EMBL" id="JAGSRH010000024">
    <property type="protein sequence ID" value="MER5078192.1"/>
    <property type="molecule type" value="Genomic_DNA"/>
</dbReference>
<dbReference type="PANTHER" id="PTHR42734:SF18">
    <property type="entry name" value="VITAMIN B12 IMPORT ATP-BINDING PROTEIN BTUD"/>
    <property type="match status" value="1"/>
</dbReference>
<dbReference type="PROSITE" id="PS50893">
    <property type="entry name" value="ABC_TRANSPORTER_2"/>
    <property type="match status" value="1"/>
</dbReference>
<dbReference type="Gene3D" id="3.40.50.300">
    <property type="entry name" value="P-loop containing nucleotide triphosphate hydrolases"/>
    <property type="match status" value="1"/>
</dbReference>
<accession>A0ABD5LEJ2</accession>
<reference evidence="5 6" key="1">
    <citation type="submission" date="2021-04" db="EMBL/GenBank/DDBJ databases">
        <title>Determining the burden of carbapenem-resistant Enterobacterales from a tertiary public heath setting in Bangladesh: a clinical, epidemiological, and molecular study.</title>
        <authorList>
            <person name="Farzana R."/>
            <person name="Walsh T.R."/>
        </authorList>
    </citation>
    <scope>NUCLEOTIDE SEQUENCE [LARGE SCALE GENOMIC DNA]</scope>
    <source>
        <strain evidence="6">dmpro_s316</strain>
    </source>
</reference>
<evidence type="ECO:0000256" key="3">
    <source>
        <dbReference type="ARBA" id="ARBA00022840"/>
    </source>
</evidence>
<dbReference type="InterPro" id="IPR027417">
    <property type="entry name" value="P-loop_NTPase"/>
</dbReference>
<dbReference type="Proteomes" id="UP001495779">
    <property type="component" value="Unassembled WGS sequence"/>
</dbReference>
<sequence length="262" mass="30151">MAINMSMNEQPTIELIQFSIDHRLININESVFPGEQIHILGANGAGKSTLLNGMSGFLNFTGQLNINGRALKEYRTQDLRQQRAYFPQQVATQPILKVFQYLTLFHSSTDYQIALFEELCRDFQLTSLLMKPIAQLSGGEWQRVRIIATFLQVWDRQDLSGKFILFDEPTNNLDIIQQSRFDKWAKYFCDCQGTVIMSGHNLSHSYQHANRIWMLKEGKIIFSGKPEQVMTEVNLSEIFASKISLITNNDAKSWRVISFDDE</sequence>
<evidence type="ECO:0000313" key="6">
    <source>
        <dbReference type="Proteomes" id="UP001495779"/>
    </source>
</evidence>
<dbReference type="AlphaFoldDB" id="A0ABD5LEJ2"/>
<keyword evidence="2" id="KW-0547">Nucleotide-binding</keyword>
<keyword evidence="3 5" id="KW-0067">ATP-binding</keyword>
<dbReference type="InterPro" id="IPR003593">
    <property type="entry name" value="AAA+_ATPase"/>
</dbReference>
<dbReference type="InterPro" id="IPR017871">
    <property type="entry name" value="ABC_transporter-like_CS"/>
</dbReference>
<dbReference type="InterPro" id="IPR050153">
    <property type="entry name" value="Metal_Ion_Import_ABC"/>
</dbReference>
<dbReference type="PROSITE" id="PS00211">
    <property type="entry name" value="ABC_TRANSPORTER_1"/>
    <property type="match status" value="1"/>
</dbReference>
<dbReference type="PANTHER" id="PTHR42734">
    <property type="entry name" value="METAL TRANSPORT SYSTEM ATP-BINDING PROTEIN TM_0124-RELATED"/>
    <property type="match status" value="1"/>
</dbReference>
<protein>
    <submittedName>
        <fullName evidence="5">ATP-binding cassette domain-containing protein</fullName>
    </submittedName>
</protein>
<gene>
    <name evidence="5" type="ORF">KDV35_15185</name>
</gene>
<organism evidence="5 6">
    <name type="scientific">Providencia stuartii</name>
    <dbReference type="NCBI Taxonomy" id="588"/>
    <lineage>
        <taxon>Bacteria</taxon>
        <taxon>Pseudomonadati</taxon>
        <taxon>Pseudomonadota</taxon>
        <taxon>Gammaproteobacteria</taxon>
        <taxon>Enterobacterales</taxon>
        <taxon>Morganellaceae</taxon>
        <taxon>Providencia</taxon>
    </lineage>
</organism>
<evidence type="ECO:0000256" key="2">
    <source>
        <dbReference type="ARBA" id="ARBA00022741"/>
    </source>
</evidence>
<feature type="domain" description="ABC transporter" evidence="4">
    <location>
        <begin position="7"/>
        <end position="242"/>
    </location>
</feature>
<dbReference type="GO" id="GO:0005524">
    <property type="term" value="F:ATP binding"/>
    <property type="evidence" value="ECO:0007669"/>
    <property type="project" value="UniProtKB-KW"/>
</dbReference>
<keyword evidence="1" id="KW-0813">Transport</keyword>
<dbReference type="SUPFAM" id="SSF52540">
    <property type="entry name" value="P-loop containing nucleoside triphosphate hydrolases"/>
    <property type="match status" value="1"/>
</dbReference>
<evidence type="ECO:0000313" key="5">
    <source>
        <dbReference type="EMBL" id="MER5078192.1"/>
    </source>
</evidence>
<dbReference type="InterPro" id="IPR003439">
    <property type="entry name" value="ABC_transporter-like_ATP-bd"/>
</dbReference>